<evidence type="ECO:0000313" key="3">
    <source>
        <dbReference type="EMBL" id="KAF4749683.1"/>
    </source>
</evidence>
<evidence type="ECO:0000313" key="2">
    <source>
        <dbReference type="EMBL" id="KAF4703692.1"/>
    </source>
</evidence>
<proteinExistence type="predicted"/>
<sequence length="256" mass="27433">DSVAQASTPCPYSVHRQHNKQSSETDSEVTRLHPHKHARHTSNGSGVIRVIHHTEGIPESLEMQSESGSEHLVSPAGIHQDNGGQGGIVFEEREDDPPKDVIILYNPNETDPHCFVSSPSESLSSGIVGVTGKGSVDEAQPTSSEDENEEDRMRLLANPLGAYPRSLPPPKSSPDRSVVSLPAPSPCDAQPPRRASGAFEIPRMTGYNSVGRSSVGSVASSSSRYTVNLSTRSLFMVTSPNTSGQLPSYSMIQPRV</sequence>
<feature type="non-terminal residue" evidence="3">
    <location>
        <position position="1"/>
    </location>
</feature>
<feature type="compositionally biased region" description="Low complexity" evidence="1">
    <location>
        <begin position="209"/>
        <end position="223"/>
    </location>
</feature>
<dbReference type="EMBL" id="JABANM010031976">
    <property type="protein sequence ID" value="KAF4703692.1"/>
    <property type="molecule type" value="Genomic_DNA"/>
</dbReference>
<dbReference type="AlphaFoldDB" id="A0A7J6TWP5"/>
<dbReference type="Proteomes" id="UP000553632">
    <property type="component" value="Unassembled WGS sequence"/>
</dbReference>
<feature type="region of interest" description="Disordered" evidence="1">
    <location>
        <begin position="1"/>
        <end position="48"/>
    </location>
</feature>
<feature type="region of interest" description="Disordered" evidence="1">
    <location>
        <begin position="61"/>
        <end position="96"/>
    </location>
</feature>
<evidence type="ECO:0000313" key="4">
    <source>
        <dbReference type="Proteomes" id="UP000553632"/>
    </source>
</evidence>
<evidence type="ECO:0000256" key="1">
    <source>
        <dbReference type="SAM" id="MobiDB-lite"/>
    </source>
</evidence>
<dbReference type="EMBL" id="JABANO010007701">
    <property type="protein sequence ID" value="KAF4749683.1"/>
    <property type="molecule type" value="Genomic_DNA"/>
</dbReference>
<keyword evidence="4" id="KW-1185">Reference proteome</keyword>
<feature type="compositionally biased region" description="Polar residues" evidence="1">
    <location>
        <begin position="1"/>
        <end position="10"/>
    </location>
</feature>
<name>A0A7J6TWP5_PEROL</name>
<dbReference type="Proteomes" id="UP000574390">
    <property type="component" value="Unassembled WGS sequence"/>
</dbReference>
<feature type="region of interest" description="Disordered" evidence="1">
    <location>
        <begin position="204"/>
        <end position="223"/>
    </location>
</feature>
<reference evidence="4 5" key="1">
    <citation type="submission" date="2020-04" db="EMBL/GenBank/DDBJ databases">
        <title>Perkinsus olseni comparative genomics.</title>
        <authorList>
            <person name="Bogema D.R."/>
        </authorList>
    </citation>
    <scope>NUCLEOTIDE SEQUENCE [LARGE SCALE GENOMIC DNA]</scope>
    <source>
        <strain evidence="2">ATCC PRA-205</strain>
        <strain evidence="3 4">ATCC PRA-207</strain>
    </source>
</reference>
<accession>A0A7J6TWP5</accession>
<comment type="caution">
    <text evidence="3">The sequence shown here is derived from an EMBL/GenBank/DDBJ whole genome shotgun (WGS) entry which is preliminary data.</text>
</comment>
<gene>
    <name evidence="2" type="ORF">FOZ62_011413</name>
    <name evidence="3" type="ORF">FOZ63_023214</name>
</gene>
<feature type="region of interest" description="Disordered" evidence="1">
    <location>
        <begin position="115"/>
        <end position="195"/>
    </location>
</feature>
<organism evidence="3 4">
    <name type="scientific">Perkinsus olseni</name>
    <name type="common">Perkinsus atlanticus</name>
    <dbReference type="NCBI Taxonomy" id="32597"/>
    <lineage>
        <taxon>Eukaryota</taxon>
        <taxon>Sar</taxon>
        <taxon>Alveolata</taxon>
        <taxon>Perkinsozoa</taxon>
        <taxon>Perkinsea</taxon>
        <taxon>Perkinsida</taxon>
        <taxon>Perkinsidae</taxon>
        <taxon>Perkinsus</taxon>
    </lineage>
</organism>
<protein>
    <submittedName>
        <fullName evidence="3">Uncharacterized protein</fullName>
    </submittedName>
</protein>
<evidence type="ECO:0000313" key="5">
    <source>
        <dbReference type="Proteomes" id="UP000574390"/>
    </source>
</evidence>